<evidence type="ECO:0000256" key="1">
    <source>
        <dbReference type="ARBA" id="ARBA00023002"/>
    </source>
</evidence>
<dbReference type="SUPFAM" id="SSF51735">
    <property type="entry name" value="NAD(P)-binding Rossmann-fold domains"/>
    <property type="match status" value="1"/>
</dbReference>
<organism evidence="2 3">
    <name type="scientific">Tuber magnatum</name>
    <name type="common">white Piedmont truffle</name>
    <dbReference type="NCBI Taxonomy" id="42249"/>
    <lineage>
        <taxon>Eukaryota</taxon>
        <taxon>Fungi</taxon>
        <taxon>Dikarya</taxon>
        <taxon>Ascomycota</taxon>
        <taxon>Pezizomycotina</taxon>
        <taxon>Pezizomycetes</taxon>
        <taxon>Pezizales</taxon>
        <taxon>Tuberaceae</taxon>
        <taxon>Tuber</taxon>
    </lineage>
</organism>
<dbReference type="InterPro" id="IPR036291">
    <property type="entry name" value="NAD(P)-bd_dom_sf"/>
</dbReference>
<dbReference type="Pfam" id="PF00106">
    <property type="entry name" value="adh_short"/>
    <property type="match status" value="1"/>
</dbReference>
<evidence type="ECO:0000313" key="3">
    <source>
        <dbReference type="Proteomes" id="UP000246991"/>
    </source>
</evidence>
<sequence length="330" mass="36598">MSAIFQKLSRFAPFSPPPTPRTRIDSWRALVTGANIGPGFEAAKYFARQGASMILACRSRDEAPNAKAQIDALLGLAPGIIQVLIVDMESFDSIRDFASSVGPVDGIILNESVVGEGVWNVTGDGWERMLLLSRALERRKEVAGCGTIPTITIATSHMYRSAEFKGYMKIEGNIIEALNDESKESDPTTFRRYPITKLLGIYIAHELAAIVPKAIDGNPLVIVNYATPGFCYSELLREYKFPLLGLFKTLFARITEMGARTYFHSIVDAGPDSHSKFIDNSEIESLPKKMFGTKETKELQRKVWDDLMEIVEEVAPELKKENVDIGDTKV</sequence>
<name>A0A317SH81_9PEZI</name>
<evidence type="ECO:0000313" key="2">
    <source>
        <dbReference type="EMBL" id="PWW72561.1"/>
    </source>
</evidence>
<reference evidence="2 3" key="1">
    <citation type="submission" date="2018-03" db="EMBL/GenBank/DDBJ databases">
        <title>Genomes of Pezizomycetes fungi and the evolution of truffles.</title>
        <authorList>
            <person name="Murat C."/>
            <person name="Payen T."/>
            <person name="Noel B."/>
            <person name="Kuo A."/>
            <person name="Martin F.M."/>
        </authorList>
    </citation>
    <scope>NUCLEOTIDE SEQUENCE [LARGE SCALE GENOMIC DNA]</scope>
    <source>
        <strain evidence="2">091103-1</strain>
    </source>
</reference>
<dbReference type="PANTHER" id="PTHR43157">
    <property type="entry name" value="PHOSPHATIDYLINOSITOL-GLYCAN BIOSYNTHESIS CLASS F PROTEIN-RELATED"/>
    <property type="match status" value="1"/>
</dbReference>
<dbReference type="AlphaFoldDB" id="A0A317SH81"/>
<dbReference type="OrthoDB" id="542013at2759"/>
<dbReference type="GO" id="GO:0016491">
    <property type="term" value="F:oxidoreductase activity"/>
    <property type="evidence" value="ECO:0007669"/>
    <property type="project" value="UniProtKB-KW"/>
</dbReference>
<comment type="caution">
    <text evidence="2">The sequence shown here is derived from an EMBL/GenBank/DDBJ whole genome shotgun (WGS) entry which is preliminary data.</text>
</comment>
<accession>A0A317SH81</accession>
<dbReference type="EMBL" id="PYWC01000102">
    <property type="protein sequence ID" value="PWW72561.1"/>
    <property type="molecule type" value="Genomic_DNA"/>
</dbReference>
<dbReference type="PANTHER" id="PTHR43157:SF31">
    <property type="entry name" value="PHOSPHATIDYLINOSITOL-GLYCAN BIOSYNTHESIS CLASS F PROTEIN"/>
    <property type="match status" value="1"/>
</dbReference>
<dbReference type="STRING" id="42249.A0A317SH81"/>
<evidence type="ECO:0008006" key="4">
    <source>
        <dbReference type="Google" id="ProtNLM"/>
    </source>
</evidence>
<dbReference type="Gene3D" id="3.40.50.720">
    <property type="entry name" value="NAD(P)-binding Rossmann-like Domain"/>
    <property type="match status" value="1"/>
</dbReference>
<keyword evidence="1" id="KW-0560">Oxidoreductase</keyword>
<dbReference type="InterPro" id="IPR002347">
    <property type="entry name" value="SDR_fam"/>
</dbReference>
<protein>
    <recommendedName>
        <fullName evidence="4">NAD(P)-binding protein</fullName>
    </recommendedName>
</protein>
<keyword evidence="3" id="KW-1185">Reference proteome</keyword>
<gene>
    <name evidence="2" type="ORF">C7212DRAFT_359961</name>
</gene>
<dbReference type="Proteomes" id="UP000246991">
    <property type="component" value="Unassembled WGS sequence"/>
</dbReference>
<proteinExistence type="predicted"/>